<dbReference type="PRINTS" id="PR00111">
    <property type="entry name" value="ABHYDROLASE"/>
</dbReference>
<dbReference type="PANTHER" id="PTHR33570:SF2">
    <property type="entry name" value="CARBOXYMUCONOLACTONE DECARBOXYLASE-LIKE DOMAIN-CONTAINING PROTEIN"/>
    <property type="match status" value="1"/>
</dbReference>
<dbReference type="Pfam" id="PF02627">
    <property type="entry name" value="CMD"/>
    <property type="match status" value="1"/>
</dbReference>
<feature type="domain" description="Carboxymuconolactone decarboxylase-like" evidence="2">
    <location>
        <begin position="270"/>
        <end position="352"/>
    </location>
</feature>
<dbReference type="AlphaFoldDB" id="W5WBH7"/>
<sequence length="360" mass="38977">MIRYSWSGLTEGPVLVLGNSLGTTSAMWDRQVPALGEHFRLLRYEHRGHGGSVAPPGPYTVDELGADVLALLDVLGLERVSYCGLSLGGMVGMWLAATAPERVDRLALCCTTAKFDSAQPWLDRAAAVREHGTASIAEQVVARWFTPERVDLAPEFTAMLAGTEDEAYASCCEALAELDFTQLVSGIRAPTLVLVGDRDPATPPTHGRALAEAIPGARLARLPAAHLATVQAAEQATALLVDHFTSVRRQVLGDAHVDRALAATDEFTADFQEFIGRYAWGDIWTRPGLDRRTRSCITLAMLATLCHEEELAMHVRAALRVGLSREEIKEVLLQVAVYAGVPAANRAFRVAQQVLSTQDE</sequence>
<dbReference type="InterPro" id="IPR000073">
    <property type="entry name" value="AB_hydrolase_1"/>
</dbReference>
<dbReference type="InterPro" id="IPR029058">
    <property type="entry name" value="AB_hydrolase_fold"/>
</dbReference>
<dbReference type="PATRIC" id="fig|1449976.3.peg.2207"/>
<dbReference type="SUPFAM" id="SSF69118">
    <property type="entry name" value="AhpD-like"/>
    <property type="match status" value="1"/>
</dbReference>
<dbReference type="EMBL" id="CP007155">
    <property type="protein sequence ID" value="AHH95579.1"/>
    <property type="molecule type" value="Genomic_DNA"/>
</dbReference>
<gene>
    <name evidence="3" type="ORF">KALB_2210</name>
</gene>
<dbReference type="InterPro" id="IPR012788">
    <property type="entry name" value="Decarb_PcaC"/>
</dbReference>
<dbReference type="Pfam" id="PF00561">
    <property type="entry name" value="Abhydrolase_1"/>
    <property type="match status" value="1"/>
</dbReference>
<dbReference type="InterPro" id="IPR003779">
    <property type="entry name" value="CMD-like"/>
</dbReference>
<dbReference type="eggNOG" id="COG2021">
    <property type="taxonomic scope" value="Bacteria"/>
</dbReference>
<dbReference type="PANTHER" id="PTHR33570">
    <property type="entry name" value="4-CARBOXYMUCONOLACTONE DECARBOXYLASE FAMILY PROTEIN"/>
    <property type="match status" value="1"/>
</dbReference>
<dbReference type="Proteomes" id="UP000019225">
    <property type="component" value="Chromosome"/>
</dbReference>
<protein>
    <submittedName>
        <fullName evidence="3">3-oxoadipate enol-lactone hydrolase/4-carboxymuconolactone decarboxylase</fullName>
    </submittedName>
</protein>
<feature type="domain" description="AB hydrolase-1" evidence="1">
    <location>
        <begin position="13"/>
        <end position="228"/>
    </location>
</feature>
<dbReference type="SUPFAM" id="SSF53474">
    <property type="entry name" value="alpha/beta-Hydrolases"/>
    <property type="match status" value="1"/>
</dbReference>
<dbReference type="STRING" id="1449976.KALB_2210"/>
<dbReference type="GO" id="GO:0051920">
    <property type="term" value="F:peroxiredoxin activity"/>
    <property type="evidence" value="ECO:0007669"/>
    <property type="project" value="InterPro"/>
</dbReference>
<name>W5WBH7_9PSEU</name>
<keyword evidence="3" id="KW-0378">Hydrolase</keyword>
<proteinExistence type="predicted"/>
<organism evidence="3 4">
    <name type="scientific">Kutzneria albida DSM 43870</name>
    <dbReference type="NCBI Taxonomy" id="1449976"/>
    <lineage>
        <taxon>Bacteria</taxon>
        <taxon>Bacillati</taxon>
        <taxon>Actinomycetota</taxon>
        <taxon>Actinomycetes</taxon>
        <taxon>Pseudonocardiales</taxon>
        <taxon>Pseudonocardiaceae</taxon>
        <taxon>Kutzneria</taxon>
    </lineage>
</organism>
<dbReference type="GO" id="GO:0042952">
    <property type="term" value="P:beta-ketoadipate pathway"/>
    <property type="evidence" value="ECO:0007669"/>
    <property type="project" value="InterPro"/>
</dbReference>
<dbReference type="InterPro" id="IPR052512">
    <property type="entry name" value="4CMD/NDH-1_regulator"/>
</dbReference>
<dbReference type="NCBIfam" id="TIGR02427">
    <property type="entry name" value="protocat_pcaD"/>
    <property type="match status" value="1"/>
</dbReference>
<dbReference type="GO" id="GO:0047570">
    <property type="term" value="F:3-oxoadipate enol-lactonase activity"/>
    <property type="evidence" value="ECO:0007669"/>
    <property type="project" value="InterPro"/>
</dbReference>
<evidence type="ECO:0000313" key="3">
    <source>
        <dbReference type="EMBL" id="AHH95579.1"/>
    </source>
</evidence>
<dbReference type="Gene3D" id="1.20.1290.10">
    <property type="entry name" value="AhpD-like"/>
    <property type="match status" value="1"/>
</dbReference>
<evidence type="ECO:0000259" key="2">
    <source>
        <dbReference type="Pfam" id="PF02627"/>
    </source>
</evidence>
<dbReference type="NCBIfam" id="TIGR02425">
    <property type="entry name" value="decarb_PcaC"/>
    <property type="match status" value="1"/>
</dbReference>
<accession>W5WBH7</accession>
<dbReference type="KEGG" id="kal:KALB_2210"/>
<dbReference type="OrthoDB" id="3396704at2"/>
<keyword evidence="4" id="KW-1185">Reference proteome</keyword>
<dbReference type="Gene3D" id="3.40.50.1820">
    <property type="entry name" value="alpha/beta hydrolase"/>
    <property type="match status" value="1"/>
</dbReference>
<dbReference type="ESTHER" id="9pseu-w5wbh7">
    <property type="family name" value="Carboxymethylbutenolide_lactonase"/>
</dbReference>
<dbReference type="InterPro" id="IPR029032">
    <property type="entry name" value="AhpD-like"/>
</dbReference>
<evidence type="ECO:0000313" key="4">
    <source>
        <dbReference type="Proteomes" id="UP000019225"/>
    </source>
</evidence>
<dbReference type="eggNOG" id="COG0599">
    <property type="taxonomic scope" value="Bacteria"/>
</dbReference>
<reference evidence="3 4" key="1">
    <citation type="journal article" date="2014" name="BMC Genomics">
        <title>Complete genome sequence of producer of the glycopeptide antibiotic Aculeximycin Kutzneria albida DSM 43870T, a representative of minor genus of Pseudonocardiaceae.</title>
        <authorList>
            <person name="Rebets Y."/>
            <person name="Tokovenko B."/>
            <person name="Lushchyk I."/>
            <person name="Ruckert C."/>
            <person name="Zaburannyi N."/>
            <person name="Bechthold A."/>
            <person name="Kalinowski J."/>
            <person name="Luzhetskyy A."/>
        </authorList>
    </citation>
    <scope>NUCLEOTIDE SEQUENCE [LARGE SCALE GENOMIC DNA]</scope>
    <source>
        <strain evidence="3">DSM 43870</strain>
    </source>
</reference>
<dbReference type="InterPro" id="IPR026968">
    <property type="entry name" value="PcaD/CatD"/>
</dbReference>
<dbReference type="HOGENOM" id="CLU_020336_54_1_11"/>
<evidence type="ECO:0000259" key="1">
    <source>
        <dbReference type="Pfam" id="PF00561"/>
    </source>
</evidence>